<evidence type="ECO:0000313" key="2">
    <source>
        <dbReference type="EMBL" id="KAK8389275.1"/>
    </source>
</evidence>
<organism evidence="2 3">
    <name type="scientific">Scylla paramamosain</name>
    <name type="common">Mud crab</name>
    <dbReference type="NCBI Taxonomy" id="85552"/>
    <lineage>
        <taxon>Eukaryota</taxon>
        <taxon>Metazoa</taxon>
        <taxon>Ecdysozoa</taxon>
        <taxon>Arthropoda</taxon>
        <taxon>Crustacea</taxon>
        <taxon>Multicrustacea</taxon>
        <taxon>Malacostraca</taxon>
        <taxon>Eumalacostraca</taxon>
        <taxon>Eucarida</taxon>
        <taxon>Decapoda</taxon>
        <taxon>Pleocyemata</taxon>
        <taxon>Brachyura</taxon>
        <taxon>Eubrachyura</taxon>
        <taxon>Portunoidea</taxon>
        <taxon>Portunidae</taxon>
        <taxon>Portuninae</taxon>
        <taxon>Scylla</taxon>
    </lineage>
</organism>
<evidence type="ECO:0000256" key="1">
    <source>
        <dbReference type="SAM" id="MobiDB-lite"/>
    </source>
</evidence>
<accession>A0AAW0TNJ2</accession>
<dbReference type="EMBL" id="JARAKH010000028">
    <property type="protein sequence ID" value="KAK8389275.1"/>
    <property type="molecule type" value="Genomic_DNA"/>
</dbReference>
<keyword evidence="3" id="KW-1185">Reference proteome</keyword>
<name>A0AAW0TNJ2_SCYPA</name>
<evidence type="ECO:0000313" key="3">
    <source>
        <dbReference type="Proteomes" id="UP001487740"/>
    </source>
</evidence>
<sequence length="159" mass="17896">MSLRSSPPQLDPLDCKPQPQCSRSPSALAPLQHRLTSYHQKEISQRGEGVCVQQGTLRMHGIKWILERSGDDVLIKTNACDKNDKLSNTARSVDECKLESQSEQFMMAVTRKVNHGEHGRLSATRWRNNTFPVFPDPILKCFASLIVGVRLALFLLLKV</sequence>
<dbReference type="AlphaFoldDB" id="A0AAW0TNJ2"/>
<feature type="region of interest" description="Disordered" evidence="1">
    <location>
        <begin position="1"/>
        <end position="25"/>
    </location>
</feature>
<comment type="caution">
    <text evidence="2">The sequence shown here is derived from an EMBL/GenBank/DDBJ whole genome shotgun (WGS) entry which is preliminary data.</text>
</comment>
<dbReference type="Proteomes" id="UP001487740">
    <property type="component" value="Unassembled WGS sequence"/>
</dbReference>
<proteinExistence type="predicted"/>
<gene>
    <name evidence="2" type="ORF">O3P69_020904</name>
</gene>
<protein>
    <submittedName>
        <fullName evidence="2">Uncharacterized protein</fullName>
    </submittedName>
</protein>
<reference evidence="2 3" key="1">
    <citation type="submission" date="2023-03" db="EMBL/GenBank/DDBJ databases">
        <title>High-quality genome of Scylla paramamosain provides insights in environmental adaptation.</title>
        <authorList>
            <person name="Zhang L."/>
        </authorList>
    </citation>
    <scope>NUCLEOTIDE SEQUENCE [LARGE SCALE GENOMIC DNA]</scope>
    <source>
        <strain evidence="2">LZ_2023a</strain>
        <tissue evidence="2">Muscle</tissue>
    </source>
</reference>